<dbReference type="Proteomes" id="UP001186944">
    <property type="component" value="Unassembled WGS sequence"/>
</dbReference>
<comment type="caution">
    <text evidence="2">The sequence shown here is derived from an EMBL/GenBank/DDBJ whole genome shotgun (WGS) entry which is preliminary data.</text>
</comment>
<organism evidence="2 3">
    <name type="scientific">Pinctada imbricata</name>
    <name type="common">Atlantic pearl-oyster</name>
    <name type="synonym">Pinctada martensii</name>
    <dbReference type="NCBI Taxonomy" id="66713"/>
    <lineage>
        <taxon>Eukaryota</taxon>
        <taxon>Metazoa</taxon>
        <taxon>Spiralia</taxon>
        <taxon>Lophotrochozoa</taxon>
        <taxon>Mollusca</taxon>
        <taxon>Bivalvia</taxon>
        <taxon>Autobranchia</taxon>
        <taxon>Pteriomorphia</taxon>
        <taxon>Pterioida</taxon>
        <taxon>Pterioidea</taxon>
        <taxon>Pteriidae</taxon>
        <taxon>Pinctada</taxon>
    </lineage>
</organism>
<dbReference type="EMBL" id="VSWD01000004">
    <property type="protein sequence ID" value="KAK3104884.1"/>
    <property type="molecule type" value="Genomic_DNA"/>
</dbReference>
<sequence>MFFFRITGEIYDPDEDSNGVTLRNITKTTRPLTCPPDDPSFLVSTLPKPAIQNGADIPDLYKVNPRSPPRGNTNRQFVVVPKSPQSQSAKKEKVYMNPPQERSPGPSRKSFSPSLLRRSFFNRTKSSSKPDLTSSDDKCDVCGFPVNDDNSFSLTADNTKRLVYHKSCFKCSK</sequence>
<keyword evidence="3" id="KW-1185">Reference proteome</keyword>
<feature type="region of interest" description="Disordered" evidence="1">
    <location>
        <begin position="53"/>
        <end position="114"/>
    </location>
</feature>
<dbReference type="AlphaFoldDB" id="A0AA88YPM6"/>
<name>A0AA88YPM6_PINIB</name>
<evidence type="ECO:0000313" key="3">
    <source>
        <dbReference type="Proteomes" id="UP001186944"/>
    </source>
</evidence>
<dbReference type="Gene3D" id="2.10.110.10">
    <property type="entry name" value="Cysteine Rich Protein"/>
    <property type="match status" value="1"/>
</dbReference>
<reference evidence="2" key="1">
    <citation type="submission" date="2019-08" db="EMBL/GenBank/DDBJ databases">
        <title>The improved chromosome-level genome for the pearl oyster Pinctada fucata martensii using PacBio sequencing and Hi-C.</title>
        <authorList>
            <person name="Zheng Z."/>
        </authorList>
    </citation>
    <scope>NUCLEOTIDE SEQUENCE</scope>
    <source>
        <strain evidence="2">ZZ-2019</strain>
        <tissue evidence="2">Adductor muscle</tissue>
    </source>
</reference>
<evidence type="ECO:0000256" key="1">
    <source>
        <dbReference type="SAM" id="MobiDB-lite"/>
    </source>
</evidence>
<proteinExistence type="predicted"/>
<accession>A0AA88YPM6</accession>
<evidence type="ECO:0000313" key="2">
    <source>
        <dbReference type="EMBL" id="KAK3104884.1"/>
    </source>
</evidence>
<protein>
    <submittedName>
        <fullName evidence="2">Uncharacterized protein</fullName>
    </submittedName>
</protein>
<gene>
    <name evidence="2" type="ORF">FSP39_012349</name>
</gene>